<dbReference type="InParanoid" id="A0A200QTN0"/>
<reference evidence="3 4" key="1">
    <citation type="journal article" date="2017" name="Mol. Plant">
        <title>The Genome of Medicinal Plant Macleaya cordata Provides New Insights into Benzylisoquinoline Alkaloids Metabolism.</title>
        <authorList>
            <person name="Liu X."/>
            <person name="Liu Y."/>
            <person name="Huang P."/>
            <person name="Ma Y."/>
            <person name="Qing Z."/>
            <person name="Tang Q."/>
            <person name="Cao H."/>
            <person name="Cheng P."/>
            <person name="Zheng Y."/>
            <person name="Yuan Z."/>
            <person name="Zhou Y."/>
            <person name="Liu J."/>
            <person name="Tang Z."/>
            <person name="Zhuo Y."/>
            <person name="Zhang Y."/>
            <person name="Yu L."/>
            <person name="Huang J."/>
            <person name="Yang P."/>
            <person name="Peng Q."/>
            <person name="Zhang J."/>
            <person name="Jiang W."/>
            <person name="Zhang Z."/>
            <person name="Lin K."/>
            <person name="Ro D.K."/>
            <person name="Chen X."/>
            <person name="Xiong X."/>
            <person name="Shang Y."/>
            <person name="Huang S."/>
            <person name="Zeng J."/>
        </authorList>
    </citation>
    <scope>NUCLEOTIDE SEQUENCE [LARGE SCALE GENOMIC DNA]</scope>
    <source>
        <strain evidence="4">cv. BLH2017</strain>
        <tissue evidence="3">Root</tissue>
    </source>
</reference>
<dbReference type="Proteomes" id="UP000195402">
    <property type="component" value="Unassembled WGS sequence"/>
</dbReference>
<feature type="region of interest" description="Disordered" evidence="1">
    <location>
        <begin position="48"/>
        <end position="89"/>
    </location>
</feature>
<proteinExistence type="predicted"/>
<feature type="region of interest" description="Disordered" evidence="1">
    <location>
        <begin position="1"/>
        <end position="36"/>
    </location>
</feature>
<feature type="compositionally biased region" description="Acidic residues" evidence="1">
    <location>
        <begin position="1"/>
        <end position="12"/>
    </location>
</feature>
<evidence type="ECO:0000313" key="3">
    <source>
        <dbReference type="EMBL" id="OVA13802.1"/>
    </source>
</evidence>
<dbReference type="OrthoDB" id="1914593at2759"/>
<evidence type="ECO:0000256" key="1">
    <source>
        <dbReference type="SAM" id="MobiDB-lite"/>
    </source>
</evidence>
<dbReference type="Gene3D" id="2.30.30.140">
    <property type="match status" value="1"/>
</dbReference>
<dbReference type="PROSITE" id="PS50812">
    <property type="entry name" value="PWWP"/>
    <property type="match status" value="1"/>
</dbReference>
<evidence type="ECO:0000259" key="2">
    <source>
        <dbReference type="PROSITE" id="PS50812"/>
    </source>
</evidence>
<feature type="compositionally biased region" description="Basic residues" evidence="1">
    <location>
        <begin position="77"/>
        <end position="86"/>
    </location>
</feature>
<feature type="compositionally biased region" description="Polar residues" evidence="1">
    <location>
        <begin position="578"/>
        <end position="605"/>
    </location>
</feature>
<organism evidence="3 4">
    <name type="scientific">Macleaya cordata</name>
    <name type="common">Five-seeded plume-poppy</name>
    <name type="synonym">Bocconia cordata</name>
    <dbReference type="NCBI Taxonomy" id="56857"/>
    <lineage>
        <taxon>Eukaryota</taxon>
        <taxon>Viridiplantae</taxon>
        <taxon>Streptophyta</taxon>
        <taxon>Embryophyta</taxon>
        <taxon>Tracheophyta</taxon>
        <taxon>Spermatophyta</taxon>
        <taxon>Magnoliopsida</taxon>
        <taxon>Ranunculales</taxon>
        <taxon>Papaveraceae</taxon>
        <taxon>Papaveroideae</taxon>
        <taxon>Macleaya</taxon>
    </lineage>
</organism>
<keyword evidence="4" id="KW-1185">Reference proteome</keyword>
<dbReference type="InterPro" id="IPR052657">
    <property type="entry name" value="PDP_family_Arabidopsis"/>
</dbReference>
<feature type="domain" description="PWWP" evidence="2">
    <location>
        <begin position="168"/>
        <end position="231"/>
    </location>
</feature>
<feature type="region of interest" description="Disordered" evidence="1">
    <location>
        <begin position="134"/>
        <end position="160"/>
    </location>
</feature>
<dbReference type="AlphaFoldDB" id="A0A200QTN0"/>
<accession>A0A200QTN0</accession>
<dbReference type="InterPro" id="IPR000313">
    <property type="entry name" value="PWWP_dom"/>
</dbReference>
<name>A0A200QTN0_MACCD</name>
<dbReference type="PANTHER" id="PTHR10688">
    <property type="entry name" value="PWWP DOMAIN-CONTAINING PROTEIN"/>
    <property type="match status" value="1"/>
</dbReference>
<comment type="caution">
    <text evidence="3">The sequence shown here is derived from an EMBL/GenBank/DDBJ whole genome shotgun (WGS) entry which is preliminary data.</text>
</comment>
<protein>
    <submittedName>
        <fullName evidence="3">PWWP domain</fullName>
    </submittedName>
</protein>
<feature type="region of interest" description="Disordered" evidence="1">
    <location>
        <begin position="575"/>
        <end position="605"/>
    </location>
</feature>
<evidence type="ECO:0000313" key="4">
    <source>
        <dbReference type="Proteomes" id="UP000195402"/>
    </source>
</evidence>
<dbReference type="PANTHER" id="PTHR10688:SF2">
    <property type="entry name" value="PWWP DOMAIN-CONTAINING PROTEIN"/>
    <property type="match status" value="1"/>
</dbReference>
<dbReference type="EMBL" id="MVGT01001095">
    <property type="protein sequence ID" value="OVA13802.1"/>
    <property type="molecule type" value="Genomic_DNA"/>
</dbReference>
<gene>
    <name evidence="3" type="ORF">BVC80_1769g63</name>
</gene>
<dbReference type="FunCoup" id="A0A200QTN0">
    <property type="interactions" value="5"/>
</dbReference>
<dbReference type="SUPFAM" id="SSF63748">
    <property type="entry name" value="Tudor/PWWP/MBT"/>
    <property type="match status" value="1"/>
</dbReference>
<sequence length="1063" mass="120290">MDDKASDEDDNDSLPWSLRTRKKKKNERNRGFEESSRVLETKKRFKGFDETLNEMSVQDSHDEASDDDDNDFLLRPLRTRNKKKRKGGFEDSSRVLETKKCFKGFDETLHEMSVQGSDDEDNDDDDGSSRVLVLEDDIQPGLSDEDEDVDDDDECDTESSAEIERFRIGDIVWAKALPYTWWPGWIHERDRCRVSISFFGHERSQIFKVSEIRSFQKHLSSMPKLVPLSFLDSVDCALAELGRRMVLGLMCPCQGSSMEELNVDQQHLVKKSIPVKKMNFQPRGVLGFVKRMAVCPWVDDAETISAVRSGAQVSAFRRYVFIETDWIYKETMRLSESGTTSDDDSEEANMKSTGIHRNGIKGFQFLENRGFYILLFNQLMHVRWSGRKGVTQEAEFSEEEQEGKPEVSTRQVEKDSGICKKDRVEPLHEFLTHLRCLALDPFYAGPEGSSSMCQKILNYRKLVYCKILNKVPVKRSSEEEQEIEPDVLTLQVEHDSGIRKKDRVEPLYDFLTHLRCLALDPFYAGPEDSSSMCQKILNYRKLVYCKVLDEVPLKHTSDHGNEVEISKVPEKSRLDSVSHLNHATSRTLTERNVGTRSTDGTHVSPLLSNVPIQHYDMAGIREKSKDVMVDCTSTSVGELSAVDPMVKDSIALVKDSPDHDNEALTDKVQEVTRVETVAHLTNTATRTEHGYSFAVANDDTHGCHLFSHGQEDTNKNGFDDITMDVKDDCSLGFRMEISPNEPVFKDAIKTHSDDNVGVANGETSEFLSNLGDNHNHIMIHSRNKIGAADSITDKEVILEVISDENSEEKRRPNQPAFSGFPSDFQEVQPSYPLSPVSIGNNRFQSSTTNSSLDHPKSLHMKFPKDFKLPSKEELVKKFCPFGPLDSSRTKVFFYTGSAQVVFLCELDAEAAYHFAKRKKIFFGQTNVRFWLDQHEKSRRKTNKIPSPLSFSTVGSSALNLKSCLRTSSNAQGKNDEVKRNRVKFLPGSQIFSLPASMPKSGASIPSDSCKFSTEVGPDISVQMLVLLEKCNQLVCKTKDNLGVQSNYSLFTYNNSDIPNLDDE</sequence>
<dbReference type="CDD" id="cd05162">
    <property type="entry name" value="PWWP"/>
    <property type="match status" value="1"/>
</dbReference>